<organism evidence="2 3">
    <name type="scientific">Halogranum salarium B-1</name>
    <dbReference type="NCBI Taxonomy" id="1210908"/>
    <lineage>
        <taxon>Archaea</taxon>
        <taxon>Methanobacteriati</taxon>
        <taxon>Methanobacteriota</taxon>
        <taxon>Stenosarchaea group</taxon>
        <taxon>Halobacteria</taxon>
        <taxon>Halobacteriales</taxon>
        <taxon>Haloferacaceae</taxon>
    </lineage>
</organism>
<dbReference type="AlphaFoldDB" id="J3JD23"/>
<name>J3JD23_9EURY</name>
<reference evidence="2 3" key="1">
    <citation type="journal article" date="2012" name="J. Bacteriol.">
        <title>Draft Genome Sequence of the Extremely Halophilic Archaeon Halogranum salarium B-1T.</title>
        <authorList>
            <person name="Kim K.K."/>
            <person name="Lee K.C."/>
            <person name="Lee J.S."/>
        </authorList>
    </citation>
    <scope>NUCLEOTIDE SEQUENCE [LARGE SCALE GENOMIC DNA]</scope>
    <source>
        <strain evidence="2 3">B-1</strain>
    </source>
</reference>
<dbReference type="Proteomes" id="UP000007813">
    <property type="component" value="Unassembled WGS sequence"/>
</dbReference>
<dbReference type="EMBL" id="ALJD01000016">
    <property type="protein sequence ID" value="EJN57114.1"/>
    <property type="molecule type" value="Genomic_DNA"/>
</dbReference>
<accession>J3JD23</accession>
<proteinExistence type="predicted"/>
<feature type="region of interest" description="Disordered" evidence="1">
    <location>
        <begin position="1"/>
        <end position="48"/>
    </location>
</feature>
<feature type="compositionally biased region" description="Low complexity" evidence="1">
    <location>
        <begin position="176"/>
        <end position="187"/>
    </location>
</feature>
<gene>
    <name evidence="2" type="ORF">HSB1_45000</name>
</gene>
<evidence type="ECO:0000256" key="1">
    <source>
        <dbReference type="SAM" id="MobiDB-lite"/>
    </source>
</evidence>
<comment type="caution">
    <text evidence="2">The sequence shown here is derived from an EMBL/GenBank/DDBJ whole genome shotgun (WGS) entry which is preliminary data.</text>
</comment>
<sequence length="193" mass="21600">MERGSSSGRRLTDPEQYTLRGPVEKQVVQTPSDDDETEDDRADERRWRSELVTSRDAADSLTFGDVDGVDGARAFLDETDFRQETVYIEQRIVEECWDTELCYVTWGPEKIETDYSRTLRPVDAACSTDQEDIVVSLVRIPEALDPKRVTQHGSSMGGRCRVPPDSRDNGANESSAAEGTDVEVTTETAEESE</sequence>
<protein>
    <submittedName>
        <fullName evidence="2">Uncharacterized protein</fullName>
    </submittedName>
</protein>
<feature type="region of interest" description="Disordered" evidence="1">
    <location>
        <begin position="148"/>
        <end position="193"/>
    </location>
</feature>
<evidence type="ECO:0000313" key="3">
    <source>
        <dbReference type="Proteomes" id="UP000007813"/>
    </source>
</evidence>
<evidence type="ECO:0000313" key="2">
    <source>
        <dbReference type="EMBL" id="EJN57114.1"/>
    </source>
</evidence>
<dbReference type="eggNOG" id="arCOG08152">
    <property type="taxonomic scope" value="Archaea"/>
</dbReference>
<feature type="compositionally biased region" description="Acidic residues" evidence="1">
    <location>
        <begin position="32"/>
        <end position="41"/>
    </location>
</feature>